<feature type="disulfide bond" description="Redox-active" evidence="17">
    <location>
        <begin position="163"/>
        <end position="165"/>
    </location>
</feature>
<evidence type="ECO:0000256" key="17">
    <source>
        <dbReference type="HAMAP-Rule" id="MF_02089"/>
    </source>
</evidence>
<reference evidence="18" key="1">
    <citation type="journal article" date="2020" name="Biotechnol. Biofuels">
        <title>New insights from the biogas microbiome by comprehensive genome-resolved metagenomics of nearly 1600 species originating from multiple anaerobic digesters.</title>
        <authorList>
            <person name="Campanaro S."/>
            <person name="Treu L."/>
            <person name="Rodriguez-R L.M."/>
            <person name="Kovalovszki A."/>
            <person name="Ziels R.M."/>
            <person name="Maus I."/>
            <person name="Zhu X."/>
            <person name="Kougias P.G."/>
            <person name="Basile A."/>
            <person name="Luo G."/>
            <person name="Schluter A."/>
            <person name="Konstantinidis K.T."/>
            <person name="Angelidaki I."/>
        </authorList>
    </citation>
    <scope>NUCLEOTIDE SEQUENCE</scope>
    <source>
        <strain evidence="18">AS06rmzACSIP_7</strain>
    </source>
</reference>
<name>A0A971M5K2_9BACT</name>
<evidence type="ECO:0000256" key="7">
    <source>
        <dbReference type="ARBA" id="ARBA00022694"/>
    </source>
</evidence>
<organism evidence="18 19">
    <name type="scientific">Syntrophorhabdus aromaticivorans</name>
    <dbReference type="NCBI Taxonomy" id="328301"/>
    <lineage>
        <taxon>Bacteria</taxon>
        <taxon>Pseudomonadati</taxon>
        <taxon>Thermodesulfobacteriota</taxon>
        <taxon>Syntrophorhabdia</taxon>
        <taxon>Syntrophorhabdales</taxon>
        <taxon>Syntrophorhabdaceae</taxon>
        <taxon>Syntrophorhabdus</taxon>
    </lineage>
</organism>
<dbReference type="Pfam" id="PF02677">
    <property type="entry name" value="QueH"/>
    <property type="match status" value="1"/>
</dbReference>
<evidence type="ECO:0000256" key="9">
    <source>
        <dbReference type="ARBA" id="ARBA00022785"/>
    </source>
</evidence>
<protein>
    <recommendedName>
        <fullName evidence="5 17">Epoxyqueuosine reductase QueH</fullName>
        <ecNumber evidence="4 17">1.17.99.6</ecNumber>
    </recommendedName>
    <alternativeName>
        <fullName evidence="15 17">Queuosine biosynthesis protein QueH</fullName>
    </alternativeName>
</protein>
<evidence type="ECO:0000256" key="1">
    <source>
        <dbReference type="ARBA" id="ARBA00002268"/>
    </source>
</evidence>
<evidence type="ECO:0000313" key="19">
    <source>
        <dbReference type="Proteomes" id="UP000777265"/>
    </source>
</evidence>
<evidence type="ECO:0000256" key="3">
    <source>
        <dbReference type="ARBA" id="ARBA00008207"/>
    </source>
</evidence>
<dbReference type="EMBL" id="JAAYEE010000223">
    <property type="protein sequence ID" value="NLW36225.1"/>
    <property type="molecule type" value="Genomic_DNA"/>
</dbReference>
<feature type="binding site" evidence="17">
    <location>
        <position position="86"/>
    </location>
    <ligand>
        <name>[4Fe-4S] cluster</name>
        <dbReference type="ChEBI" id="CHEBI:49883"/>
    </ligand>
</feature>
<dbReference type="PANTHER" id="PTHR36701">
    <property type="entry name" value="EPOXYQUEUOSINE REDUCTASE QUEH"/>
    <property type="match status" value="1"/>
</dbReference>
<evidence type="ECO:0000256" key="2">
    <source>
        <dbReference type="ARBA" id="ARBA00004691"/>
    </source>
</evidence>
<comment type="function">
    <text evidence="1 17">Catalyzes the conversion of epoxyqueuosine (oQ) to queuosine (Q), which is a hypermodified base found in the wobble positions of tRNA(Asp), tRNA(Asn), tRNA(His) and tRNA(Tyr).</text>
</comment>
<gene>
    <name evidence="17" type="primary">queH</name>
    <name evidence="18" type="ORF">GXY80_12230</name>
</gene>
<evidence type="ECO:0000256" key="5">
    <source>
        <dbReference type="ARBA" id="ARBA00016895"/>
    </source>
</evidence>
<keyword evidence="12 17" id="KW-0411">Iron-sulfur</keyword>
<evidence type="ECO:0000256" key="10">
    <source>
        <dbReference type="ARBA" id="ARBA00023002"/>
    </source>
</evidence>
<evidence type="ECO:0000256" key="6">
    <source>
        <dbReference type="ARBA" id="ARBA00022485"/>
    </source>
</evidence>
<evidence type="ECO:0000256" key="16">
    <source>
        <dbReference type="ARBA" id="ARBA00047415"/>
    </source>
</evidence>
<dbReference type="AlphaFoldDB" id="A0A971M5K2"/>
<keyword evidence="6 17" id="KW-0004">4Fe-4S</keyword>
<dbReference type="InterPro" id="IPR003828">
    <property type="entry name" value="QueH"/>
</dbReference>
<evidence type="ECO:0000256" key="11">
    <source>
        <dbReference type="ARBA" id="ARBA00023004"/>
    </source>
</evidence>
<evidence type="ECO:0000313" key="18">
    <source>
        <dbReference type="EMBL" id="NLW36225.1"/>
    </source>
</evidence>
<dbReference type="GO" id="GO:0008616">
    <property type="term" value="P:tRNA queuosine(34) biosynthetic process"/>
    <property type="evidence" value="ECO:0007669"/>
    <property type="project" value="UniProtKB-UniRule"/>
</dbReference>
<keyword evidence="9 17" id="KW-0671">Queuosine biosynthesis</keyword>
<keyword evidence="10 17" id="KW-0560">Oxidoreductase</keyword>
<feature type="binding site" evidence="17">
    <location>
        <position position="9"/>
    </location>
    <ligand>
        <name>[4Fe-4S] cluster</name>
        <dbReference type="ChEBI" id="CHEBI:49883"/>
    </ligand>
</feature>
<keyword evidence="7 17" id="KW-0819">tRNA processing</keyword>
<accession>A0A971M5K2</accession>
<evidence type="ECO:0000256" key="15">
    <source>
        <dbReference type="ARBA" id="ARBA00031446"/>
    </source>
</evidence>
<proteinExistence type="inferred from homology"/>
<evidence type="ECO:0000256" key="12">
    <source>
        <dbReference type="ARBA" id="ARBA00023014"/>
    </source>
</evidence>
<dbReference type="GO" id="GO:0052693">
    <property type="term" value="F:epoxyqueuosine reductase activity"/>
    <property type="evidence" value="ECO:0007669"/>
    <property type="project" value="UniProtKB-UniRule"/>
</dbReference>
<evidence type="ECO:0000256" key="8">
    <source>
        <dbReference type="ARBA" id="ARBA00022723"/>
    </source>
</evidence>
<keyword evidence="11 17" id="KW-0408">Iron</keyword>
<evidence type="ECO:0000256" key="4">
    <source>
        <dbReference type="ARBA" id="ARBA00012622"/>
    </source>
</evidence>
<dbReference type="GO" id="GO:0046872">
    <property type="term" value="F:metal ion binding"/>
    <property type="evidence" value="ECO:0007669"/>
    <property type="project" value="UniProtKB-KW"/>
</dbReference>
<dbReference type="HAMAP" id="MF_02089">
    <property type="entry name" value="QueH"/>
    <property type="match status" value="1"/>
</dbReference>
<evidence type="ECO:0000256" key="14">
    <source>
        <dbReference type="ARBA" id="ARBA00023284"/>
    </source>
</evidence>
<comment type="caution">
    <text evidence="18">The sequence shown here is derived from an EMBL/GenBank/DDBJ whole genome shotgun (WGS) entry which is preliminary data.</text>
</comment>
<reference evidence="18" key="2">
    <citation type="submission" date="2020-01" db="EMBL/GenBank/DDBJ databases">
        <authorList>
            <person name="Campanaro S."/>
        </authorList>
    </citation>
    <scope>NUCLEOTIDE SEQUENCE</scope>
    <source>
        <strain evidence="18">AS06rmzACSIP_7</strain>
    </source>
</reference>
<feature type="binding site" evidence="17">
    <location>
        <position position="83"/>
    </location>
    <ligand>
        <name>[4Fe-4S] cluster</name>
        <dbReference type="ChEBI" id="CHEBI:49883"/>
    </ligand>
</feature>
<dbReference type="Proteomes" id="UP000777265">
    <property type="component" value="Unassembled WGS sequence"/>
</dbReference>
<dbReference type="GO" id="GO:0051539">
    <property type="term" value="F:4 iron, 4 sulfur cluster binding"/>
    <property type="evidence" value="ECO:0007669"/>
    <property type="project" value="UniProtKB-UniRule"/>
</dbReference>
<comment type="pathway">
    <text evidence="2 17">tRNA modification; tRNA-queuosine biosynthesis.</text>
</comment>
<dbReference type="EC" id="1.17.99.6" evidence="4 17"/>
<dbReference type="PANTHER" id="PTHR36701:SF1">
    <property type="entry name" value="EPOXYQUEUOSINE REDUCTASE QUEH"/>
    <property type="match status" value="1"/>
</dbReference>
<keyword evidence="8 17" id="KW-0479">Metal-binding</keyword>
<comment type="similarity">
    <text evidence="3 17">Belongs to the QueH family.</text>
</comment>
<feature type="binding site" evidence="17">
    <location>
        <position position="8"/>
    </location>
    <ligand>
        <name>[4Fe-4S] cluster</name>
        <dbReference type="ChEBI" id="CHEBI:49883"/>
    </ligand>
</feature>
<keyword evidence="13 17" id="KW-1015">Disulfide bond</keyword>
<sequence length="176" mass="20584">MKVLLHICCAPCSIYSVTSLRAEGLSVAGYFYNPNIHPYTEYVKRLQTLENYARISLLPLKVDRGYELETFLKGAIEQGKDRCLFCYRMRLEKAFREGAESGADAVTTTLLYSRYQRHEDIKRICEELADTYGVPFLYRDLRVGWKKGIEESKKLNMYRQQYCGCILSERERFGDR</sequence>
<evidence type="ECO:0000256" key="13">
    <source>
        <dbReference type="ARBA" id="ARBA00023157"/>
    </source>
</evidence>
<comment type="catalytic activity">
    <reaction evidence="16 17">
        <text>epoxyqueuosine(34) in tRNA + AH2 = queuosine(34) in tRNA + A + H2O</text>
        <dbReference type="Rhea" id="RHEA:32159"/>
        <dbReference type="Rhea" id="RHEA-COMP:18571"/>
        <dbReference type="Rhea" id="RHEA-COMP:18582"/>
        <dbReference type="ChEBI" id="CHEBI:13193"/>
        <dbReference type="ChEBI" id="CHEBI:15377"/>
        <dbReference type="ChEBI" id="CHEBI:17499"/>
        <dbReference type="ChEBI" id="CHEBI:194431"/>
        <dbReference type="ChEBI" id="CHEBI:194443"/>
        <dbReference type="EC" id="1.17.99.6"/>
    </reaction>
</comment>
<keyword evidence="14 17" id="KW-0676">Redox-active center</keyword>